<keyword evidence="7" id="KW-1185">Reference proteome</keyword>
<dbReference type="RefSeq" id="WP_122625869.1">
    <property type="nucleotide sequence ID" value="NZ_UPPP01000051.1"/>
</dbReference>
<dbReference type="GO" id="GO:0006412">
    <property type="term" value="P:translation"/>
    <property type="evidence" value="ECO:0007669"/>
    <property type="project" value="UniProtKB-UniRule"/>
</dbReference>
<dbReference type="OrthoDB" id="9815192at2"/>
<evidence type="ECO:0000256" key="5">
    <source>
        <dbReference type="HAMAP-Rule" id="MF_00374"/>
    </source>
</evidence>
<evidence type="ECO:0000256" key="3">
    <source>
        <dbReference type="ARBA" id="ARBA00023274"/>
    </source>
</evidence>
<dbReference type="GO" id="GO:0022625">
    <property type="term" value="C:cytosolic large ribosomal subunit"/>
    <property type="evidence" value="ECO:0007669"/>
    <property type="project" value="TreeGrafter"/>
</dbReference>
<dbReference type="InterPro" id="IPR018254">
    <property type="entry name" value="Ribosomal_uL29_CS"/>
</dbReference>
<keyword evidence="2 5" id="KW-0689">Ribosomal protein</keyword>
<evidence type="ECO:0000313" key="6">
    <source>
        <dbReference type="EMBL" id="VBB04844.1"/>
    </source>
</evidence>
<accession>A0A498R018</accession>
<dbReference type="InterPro" id="IPR001854">
    <property type="entry name" value="Ribosomal_uL29"/>
</dbReference>
<dbReference type="PANTHER" id="PTHR10916">
    <property type="entry name" value="60S RIBOSOMAL PROTEIN L35/50S RIBOSOMAL PROTEIN L29"/>
    <property type="match status" value="1"/>
</dbReference>
<sequence>MKVKDVRELSAAELEQKVAGLKDELFNLRFQLATGQLENPMRIREVKKSIARIKTIQRERELKADQA</sequence>
<proteinExistence type="inferred from homology"/>
<dbReference type="SUPFAM" id="SSF46561">
    <property type="entry name" value="Ribosomal protein L29 (L29p)"/>
    <property type="match status" value="1"/>
</dbReference>
<name>A0A498R018_9FIRM</name>
<dbReference type="GO" id="GO:0003735">
    <property type="term" value="F:structural constituent of ribosome"/>
    <property type="evidence" value="ECO:0007669"/>
    <property type="project" value="InterPro"/>
</dbReference>
<dbReference type="AlphaFoldDB" id="A0A498R018"/>
<dbReference type="Proteomes" id="UP000277811">
    <property type="component" value="Unassembled WGS sequence"/>
</dbReference>
<dbReference type="HAMAP" id="MF_00374">
    <property type="entry name" value="Ribosomal_uL29"/>
    <property type="match status" value="1"/>
</dbReference>
<dbReference type="InterPro" id="IPR036049">
    <property type="entry name" value="Ribosomal_uL29_sf"/>
</dbReference>
<evidence type="ECO:0000313" key="7">
    <source>
        <dbReference type="Proteomes" id="UP000277811"/>
    </source>
</evidence>
<dbReference type="EMBL" id="UPPP01000051">
    <property type="protein sequence ID" value="VBB04844.1"/>
    <property type="molecule type" value="Genomic_DNA"/>
</dbReference>
<dbReference type="Gene3D" id="1.10.287.310">
    <property type="match status" value="1"/>
</dbReference>
<keyword evidence="3 5" id="KW-0687">Ribonucleoprotein</keyword>
<dbReference type="PROSITE" id="PS00579">
    <property type="entry name" value="RIBOSOMAL_L29"/>
    <property type="match status" value="1"/>
</dbReference>
<evidence type="ECO:0000256" key="1">
    <source>
        <dbReference type="ARBA" id="ARBA00009254"/>
    </source>
</evidence>
<organism evidence="6 7">
    <name type="scientific">Lucifera butyrica</name>
    <dbReference type="NCBI Taxonomy" id="1351585"/>
    <lineage>
        <taxon>Bacteria</taxon>
        <taxon>Bacillati</taxon>
        <taxon>Bacillota</taxon>
        <taxon>Negativicutes</taxon>
        <taxon>Veillonellales</taxon>
        <taxon>Veillonellaceae</taxon>
        <taxon>Lucifera</taxon>
    </lineage>
</organism>
<gene>
    <name evidence="5" type="primary">rpmC</name>
    <name evidence="6" type="ORF">LUCI_0050</name>
</gene>
<reference evidence="6 7" key="1">
    <citation type="submission" date="2018-06" db="EMBL/GenBank/DDBJ databases">
        <authorList>
            <person name="Strepis N."/>
        </authorList>
    </citation>
    <scope>NUCLEOTIDE SEQUENCE [LARGE SCALE GENOMIC DNA]</scope>
    <source>
        <strain evidence="6">LUCI</strain>
    </source>
</reference>
<evidence type="ECO:0000256" key="2">
    <source>
        <dbReference type="ARBA" id="ARBA00022980"/>
    </source>
</evidence>
<dbReference type="InterPro" id="IPR050063">
    <property type="entry name" value="Ribosomal_protein_uL29"/>
</dbReference>
<dbReference type="Pfam" id="PF00831">
    <property type="entry name" value="Ribosomal_L29"/>
    <property type="match status" value="1"/>
</dbReference>
<protein>
    <recommendedName>
        <fullName evidence="4 5">Large ribosomal subunit protein uL29</fullName>
    </recommendedName>
</protein>
<dbReference type="PANTHER" id="PTHR10916:SF0">
    <property type="entry name" value="LARGE RIBOSOMAL SUBUNIT PROTEIN UL29C"/>
    <property type="match status" value="1"/>
</dbReference>
<dbReference type="FunFam" id="1.10.287.310:FF:000001">
    <property type="entry name" value="50S ribosomal protein L29"/>
    <property type="match status" value="1"/>
</dbReference>
<evidence type="ECO:0000256" key="4">
    <source>
        <dbReference type="ARBA" id="ARBA00035204"/>
    </source>
</evidence>
<dbReference type="NCBIfam" id="TIGR00012">
    <property type="entry name" value="L29"/>
    <property type="match status" value="1"/>
</dbReference>
<dbReference type="CDD" id="cd00427">
    <property type="entry name" value="Ribosomal_L29_HIP"/>
    <property type="match status" value="1"/>
</dbReference>
<comment type="similarity">
    <text evidence="1 5">Belongs to the universal ribosomal protein uL29 family.</text>
</comment>